<organism evidence="5 6">
    <name type="scientific">Neptunomonas marina</name>
    <dbReference type="NCBI Taxonomy" id="1815562"/>
    <lineage>
        <taxon>Bacteria</taxon>
        <taxon>Pseudomonadati</taxon>
        <taxon>Pseudomonadota</taxon>
        <taxon>Gammaproteobacteria</taxon>
        <taxon>Oceanospirillales</taxon>
        <taxon>Oceanospirillaceae</taxon>
        <taxon>Neptunomonas</taxon>
    </lineage>
</organism>
<dbReference type="Gene3D" id="3.40.50.410">
    <property type="entry name" value="von Willebrand factor, type A domain"/>
    <property type="match status" value="1"/>
</dbReference>
<feature type="chain" id="PRO_5019573292" description="PilY1 beta-propeller domain-containing protein" evidence="3">
    <location>
        <begin position="25"/>
        <end position="1053"/>
    </location>
</feature>
<evidence type="ECO:0000256" key="1">
    <source>
        <dbReference type="ARBA" id="ARBA00022723"/>
    </source>
</evidence>
<name>A0A437Q5T4_9GAMM</name>
<dbReference type="Pfam" id="PF05567">
    <property type="entry name" value="T4P_PilY1"/>
    <property type="match status" value="1"/>
</dbReference>
<sequence length="1053" mass="114848">MSGNNSSYRLLLACALVYSAHSSAAPLDLADTPLSVSSSVEPNVMLLMDNSGSMNNMVFEDGFVPGTLGNSDRWQYLRTNGNYYWINNGSTYYFSYMDDGSCSWPYRRFRKSSSGPYKCMIAPTPEGTGSTRYYGEYLNYLLDKYPSGTDLRTVAGFPQQTRMGVAKQVASDIVQNTPKMRFGVARFNSSNDGATVDQSCGANTTSIISSISGYTASTWTPLAEALYEVTRYFRGMTSPYRNVSYTSPIQYRCQSNFTIAITDGFPTRDRTFPTSFPSGDKDVPAGNAFPDWDGLHPATSSSQYPNFPHFSDGYNASSDGEGGTLYLDDIAKFAWDIDFKNTTAPDNSGQSYNDPLFKVQNMYTYTVGFATQNNMLQDAAQYGNGLYFTATNAQQLTDVLKRALLDISDKSTSATAVAANTGRVQSGSSVYQAKFHTADWSGDLLSFGIETDKTSPNYGDILTSGSGPQGAQWSAEDKMPEWNSRRIFTNLGNSGKRFRWGTFNAAQRTEFFNDEQAMLQYLRGRNTSDASFDVSGYRTRTSALADIVNSAPQYKGRPNGRYKDSLEGPDYSSFVAANRNREPMIYVGANDGMLHGFNANTGVERMAFVPGSLLPRLKELADTGYTHRYFVDATPTVVDAFVNGAWRTVLTGGLGKGAQSVYALDVTNPASFGESDSNAANLFMWEFTDADDADLGYVYGRPKIVKMQDGRWYAVFGNGYNNTVSDDHVSGTGNAVVYIVDLASKNFIKLNTGVGASADPTGKNRPNGISTATPVDVDGDFKADYIYAGDLFGNVWKFDVTGSSTSSWKLGYKLFTACPSGSCGTTQPITSGISTGFTSDGVGLMVFFGTGKHLEIDDNNAAAGGLQSLYGILDKGAPVSRSNLLKQVITSEKTATFTDTNGTDDPADDTTEPRLVRETSDYSMTNEQGWYLDLKYGTENGERVINAPEVRGDRVFFISTTPGNDECLPGGVSWIYQLGSKDGKQLQSTWDLYEDGKFDAKDGPYTGVQVGEAAGFNTMVDDFGEQIYLGLERLGANANALLQNRQSWQEVTQ</sequence>
<dbReference type="InterPro" id="IPR036465">
    <property type="entry name" value="vWFA_dom_sf"/>
</dbReference>
<dbReference type="Proteomes" id="UP000282818">
    <property type="component" value="Unassembled WGS sequence"/>
</dbReference>
<keyword evidence="2" id="KW-0106">Calcium</keyword>
<dbReference type="SUPFAM" id="SSF53300">
    <property type="entry name" value="vWA-like"/>
    <property type="match status" value="1"/>
</dbReference>
<keyword evidence="3" id="KW-0732">Signal</keyword>
<protein>
    <recommendedName>
        <fullName evidence="4">PilY1 beta-propeller domain-containing protein</fullName>
    </recommendedName>
</protein>
<evidence type="ECO:0000259" key="4">
    <source>
        <dbReference type="Pfam" id="PF05567"/>
    </source>
</evidence>
<feature type="domain" description="PilY1 beta-propeller" evidence="4">
    <location>
        <begin position="544"/>
        <end position="901"/>
    </location>
</feature>
<dbReference type="RefSeq" id="WP_127695191.1">
    <property type="nucleotide sequence ID" value="NZ_SACQ01000007.1"/>
</dbReference>
<evidence type="ECO:0000256" key="2">
    <source>
        <dbReference type="ARBA" id="ARBA00022837"/>
    </source>
</evidence>
<feature type="signal peptide" evidence="3">
    <location>
        <begin position="1"/>
        <end position="24"/>
    </location>
</feature>
<comment type="caution">
    <text evidence="5">The sequence shown here is derived from an EMBL/GenBank/DDBJ whole genome shotgun (WGS) entry which is preliminary data.</text>
</comment>
<dbReference type="InterPro" id="IPR008707">
    <property type="entry name" value="B-propeller_PilY1"/>
</dbReference>
<dbReference type="GO" id="GO:0046872">
    <property type="term" value="F:metal ion binding"/>
    <property type="evidence" value="ECO:0007669"/>
    <property type="project" value="UniProtKB-KW"/>
</dbReference>
<dbReference type="AlphaFoldDB" id="A0A437Q5T4"/>
<reference evidence="5 6" key="1">
    <citation type="submission" date="2019-01" db="EMBL/GenBank/DDBJ databases">
        <authorList>
            <person name="Chen W.-M."/>
        </authorList>
    </citation>
    <scope>NUCLEOTIDE SEQUENCE [LARGE SCALE GENOMIC DNA]</scope>
    <source>
        <strain evidence="5 6">HPM-16</strain>
    </source>
</reference>
<proteinExistence type="predicted"/>
<evidence type="ECO:0000256" key="3">
    <source>
        <dbReference type="SAM" id="SignalP"/>
    </source>
</evidence>
<keyword evidence="6" id="KW-1185">Reference proteome</keyword>
<gene>
    <name evidence="5" type="ORF">EOE65_15065</name>
</gene>
<keyword evidence="1" id="KW-0479">Metal-binding</keyword>
<accession>A0A437Q5T4</accession>
<dbReference type="EMBL" id="SACQ01000007">
    <property type="protein sequence ID" value="RVU29861.1"/>
    <property type="molecule type" value="Genomic_DNA"/>
</dbReference>
<evidence type="ECO:0000313" key="5">
    <source>
        <dbReference type="EMBL" id="RVU29861.1"/>
    </source>
</evidence>
<evidence type="ECO:0000313" key="6">
    <source>
        <dbReference type="Proteomes" id="UP000282818"/>
    </source>
</evidence>